<evidence type="ECO:0000313" key="3">
    <source>
        <dbReference type="Proteomes" id="UP000652761"/>
    </source>
</evidence>
<dbReference type="Proteomes" id="UP000652761">
    <property type="component" value="Unassembled WGS sequence"/>
</dbReference>
<protein>
    <submittedName>
        <fullName evidence="2">Uncharacterized protein</fullName>
    </submittedName>
</protein>
<accession>A0A843XRA6</accession>
<evidence type="ECO:0000256" key="1">
    <source>
        <dbReference type="SAM" id="MobiDB-lite"/>
    </source>
</evidence>
<comment type="caution">
    <text evidence="2">The sequence shown here is derived from an EMBL/GenBank/DDBJ whole genome shotgun (WGS) entry which is preliminary data.</text>
</comment>
<feature type="non-terminal residue" evidence="2">
    <location>
        <position position="322"/>
    </location>
</feature>
<sequence>KSGFLVVSGVWTKTSVAEGELILGEAQEVQLEAVAAESEGPSAVAEPAAREAAAPSASLEVAVNSAVAMETPVAEENVEVADSVRSSEGPLPTSSIASVLRRVLDSIPSSQVVQNTGGSLVDQSVAPGHIEDSVLIDAPIQGEQGSFVEDAPIQGEQHIEKEAASQGALSEDAPVNEEQFEVPIEVEEQIEKGSPSKKTAHKRQKKFLNKMHLKPLLKRLDDQGAVLDSVNSAVSTVIERQASLSNDIFQANVAMKWFNKEMSSMKMMMSEVLKAVGPKDPTPQEREPSGPSEDNAGPSGSLDRRRSHSIQWNRQLNKKTRL</sequence>
<dbReference type="EMBL" id="NMUH01013090">
    <property type="protein sequence ID" value="MQM22508.1"/>
    <property type="molecule type" value="Genomic_DNA"/>
</dbReference>
<dbReference type="AlphaFoldDB" id="A0A843XRA6"/>
<feature type="region of interest" description="Disordered" evidence="1">
    <location>
        <begin position="275"/>
        <end position="322"/>
    </location>
</feature>
<feature type="non-terminal residue" evidence="2">
    <location>
        <position position="1"/>
    </location>
</feature>
<proteinExistence type="predicted"/>
<keyword evidence="3" id="KW-1185">Reference proteome</keyword>
<evidence type="ECO:0000313" key="2">
    <source>
        <dbReference type="EMBL" id="MQM22508.1"/>
    </source>
</evidence>
<reference evidence="2" key="1">
    <citation type="submission" date="2017-07" db="EMBL/GenBank/DDBJ databases">
        <title>Taro Niue Genome Assembly and Annotation.</title>
        <authorList>
            <person name="Atibalentja N."/>
            <person name="Keating K."/>
            <person name="Fields C.J."/>
        </authorList>
    </citation>
    <scope>NUCLEOTIDE SEQUENCE</scope>
    <source>
        <strain evidence="2">Niue_2</strain>
        <tissue evidence="2">Leaf</tissue>
    </source>
</reference>
<gene>
    <name evidence="2" type="ORF">Taro_055561</name>
</gene>
<name>A0A843XRA6_COLES</name>
<organism evidence="2 3">
    <name type="scientific">Colocasia esculenta</name>
    <name type="common">Wild taro</name>
    <name type="synonym">Arum esculentum</name>
    <dbReference type="NCBI Taxonomy" id="4460"/>
    <lineage>
        <taxon>Eukaryota</taxon>
        <taxon>Viridiplantae</taxon>
        <taxon>Streptophyta</taxon>
        <taxon>Embryophyta</taxon>
        <taxon>Tracheophyta</taxon>
        <taxon>Spermatophyta</taxon>
        <taxon>Magnoliopsida</taxon>
        <taxon>Liliopsida</taxon>
        <taxon>Araceae</taxon>
        <taxon>Aroideae</taxon>
        <taxon>Colocasieae</taxon>
        <taxon>Colocasia</taxon>
    </lineage>
</organism>